<keyword evidence="2" id="KW-1185">Reference proteome</keyword>
<evidence type="ECO:0000313" key="1">
    <source>
        <dbReference type="EMBL" id="KAK9010821.1"/>
    </source>
</evidence>
<evidence type="ECO:0000313" key="2">
    <source>
        <dbReference type="Proteomes" id="UP001396334"/>
    </source>
</evidence>
<comment type="caution">
    <text evidence="1">The sequence shown here is derived from an EMBL/GenBank/DDBJ whole genome shotgun (WGS) entry which is preliminary data.</text>
</comment>
<dbReference type="Proteomes" id="UP001396334">
    <property type="component" value="Unassembled WGS sequence"/>
</dbReference>
<protein>
    <submittedName>
        <fullName evidence="1">Uncharacterized protein</fullName>
    </submittedName>
</protein>
<proteinExistence type="predicted"/>
<gene>
    <name evidence="1" type="ORF">V6N11_043689</name>
</gene>
<name>A0ABR2RDF0_9ROSI</name>
<sequence>MWNISRAMPDTSATSHAVAVNLRTHLMLSSVQENVFAFFNLIKFSISKLHIRWNALLPQISIALGENTSPVESSTTRIGLDLRCQTSLMNLIAGFSMSNRSPTVYHGIVLFFFAKLPNSDLRFDSLSSFPVKETCRSR</sequence>
<accession>A0ABR2RDF0</accession>
<dbReference type="EMBL" id="JBBPBN010000023">
    <property type="protein sequence ID" value="KAK9010821.1"/>
    <property type="molecule type" value="Genomic_DNA"/>
</dbReference>
<organism evidence="1 2">
    <name type="scientific">Hibiscus sabdariffa</name>
    <name type="common">roselle</name>
    <dbReference type="NCBI Taxonomy" id="183260"/>
    <lineage>
        <taxon>Eukaryota</taxon>
        <taxon>Viridiplantae</taxon>
        <taxon>Streptophyta</taxon>
        <taxon>Embryophyta</taxon>
        <taxon>Tracheophyta</taxon>
        <taxon>Spermatophyta</taxon>
        <taxon>Magnoliopsida</taxon>
        <taxon>eudicotyledons</taxon>
        <taxon>Gunneridae</taxon>
        <taxon>Pentapetalae</taxon>
        <taxon>rosids</taxon>
        <taxon>malvids</taxon>
        <taxon>Malvales</taxon>
        <taxon>Malvaceae</taxon>
        <taxon>Malvoideae</taxon>
        <taxon>Hibiscus</taxon>
    </lineage>
</organism>
<reference evidence="1 2" key="1">
    <citation type="journal article" date="2024" name="G3 (Bethesda)">
        <title>Genome assembly of Hibiscus sabdariffa L. provides insights into metabolisms of medicinal natural products.</title>
        <authorList>
            <person name="Kim T."/>
        </authorList>
    </citation>
    <scope>NUCLEOTIDE SEQUENCE [LARGE SCALE GENOMIC DNA]</scope>
    <source>
        <strain evidence="1">TK-2024</strain>
        <tissue evidence="1">Old leaves</tissue>
    </source>
</reference>